<dbReference type="InterPro" id="IPR013098">
    <property type="entry name" value="Ig_I-set"/>
</dbReference>
<keyword evidence="24" id="KW-1185">Reference proteome</keyword>
<evidence type="ECO:0000256" key="1">
    <source>
        <dbReference type="ARBA" id="ARBA00001970"/>
    </source>
</evidence>
<evidence type="ECO:0000313" key="23">
    <source>
        <dbReference type="EMBL" id="CAE1159862.1"/>
    </source>
</evidence>
<dbReference type="InterPro" id="IPR032675">
    <property type="entry name" value="LRR_dom_sf"/>
</dbReference>
<keyword evidence="9" id="KW-0732">Signal</keyword>
<feature type="region of interest" description="Disordered" evidence="20">
    <location>
        <begin position="1244"/>
        <end position="1270"/>
    </location>
</feature>
<keyword evidence="4" id="KW-1003">Cell membrane</keyword>
<evidence type="ECO:0000256" key="17">
    <source>
        <dbReference type="ARBA" id="ARBA00023319"/>
    </source>
</evidence>
<dbReference type="FunFam" id="1.10.640.10:FF:000001">
    <property type="entry name" value="Peroxidasin homolog"/>
    <property type="match status" value="1"/>
</dbReference>
<dbReference type="InterPro" id="IPR037120">
    <property type="entry name" value="Haem_peroxidase_sf_animal"/>
</dbReference>
<dbReference type="SUPFAM" id="SSF48113">
    <property type="entry name" value="Heme-dependent peroxidases"/>
    <property type="match status" value="1"/>
</dbReference>
<evidence type="ECO:0000256" key="3">
    <source>
        <dbReference type="ARBA" id="ARBA00004613"/>
    </source>
</evidence>
<dbReference type="InterPro" id="IPR034824">
    <property type="entry name" value="Peroxidasin_peroxidase"/>
</dbReference>
<evidence type="ECO:0000256" key="19">
    <source>
        <dbReference type="PIRSR" id="PIRSR619791-2"/>
    </source>
</evidence>
<dbReference type="InterPro" id="IPR003591">
    <property type="entry name" value="Leu-rich_rpt_typical-subtyp"/>
</dbReference>
<dbReference type="SMART" id="SM00082">
    <property type="entry name" value="LRRCT"/>
    <property type="match status" value="1"/>
</dbReference>
<comment type="cofactor">
    <cofactor evidence="1">
        <name>heme b</name>
        <dbReference type="ChEBI" id="CHEBI:60344"/>
    </cofactor>
</comment>
<evidence type="ECO:0000313" key="24">
    <source>
        <dbReference type="Proteomes" id="UP000597762"/>
    </source>
</evidence>
<dbReference type="PANTHER" id="PTHR11475">
    <property type="entry name" value="OXIDASE/PEROXIDASE"/>
    <property type="match status" value="1"/>
</dbReference>
<keyword evidence="6" id="KW-0433">Leucine-rich repeat</keyword>
<dbReference type="GO" id="GO:0005615">
    <property type="term" value="C:extracellular space"/>
    <property type="evidence" value="ECO:0007669"/>
    <property type="project" value="TreeGrafter"/>
</dbReference>
<evidence type="ECO:0000256" key="13">
    <source>
        <dbReference type="ARBA" id="ARBA00023004"/>
    </source>
</evidence>
<keyword evidence="14" id="KW-0472">Membrane</keyword>
<keyword evidence="5" id="KW-0964">Secreted</keyword>
<evidence type="ECO:0000256" key="6">
    <source>
        <dbReference type="ARBA" id="ARBA00022614"/>
    </source>
</evidence>
<evidence type="ECO:0000256" key="9">
    <source>
        <dbReference type="ARBA" id="ARBA00022729"/>
    </source>
</evidence>
<dbReference type="Pfam" id="PF13855">
    <property type="entry name" value="LRR_8"/>
    <property type="match status" value="1"/>
</dbReference>
<evidence type="ECO:0000256" key="14">
    <source>
        <dbReference type="ARBA" id="ARBA00023136"/>
    </source>
</evidence>
<comment type="subcellular location">
    <subcellularLocation>
        <location evidence="2">Cell membrane</location>
    </subcellularLocation>
    <subcellularLocation>
        <location evidence="3">Secreted</location>
    </subcellularLocation>
</comment>
<dbReference type="SUPFAM" id="SSF57603">
    <property type="entry name" value="FnI-like domain"/>
    <property type="match status" value="1"/>
</dbReference>
<keyword evidence="16" id="KW-0325">Glycoprotein</keyword>
<dbReference type="PROSITE" id="PS50292">
    <property type="entry name" value="PEROXIDASE_3"/>
    <property type="match status" value="1"/>
</dbReference>
<evidence type="ECO:0000259" key="22">
    <source>
        <dbReference type="PROSITE" id="PS50835"/>
    </source>
</evidence>
<evidence type="ECO:0000256" key="20">
    <source>
        <dbReference type="SAM" id="MobiDB-lite"/>
    </source>
</evidence>
<evidence type="ECO:0000256" key="5">
    <source>
        <dbReference type="ARBA" id="ARBA00022525"/>
    </source>
</evidence>
<evidence type="ECO:0000256" key="18">
    <source>
        <dbReference type="ARBA" id="ARBA00061342"/>
    </source>
</evidence>
<dbReference type="InterPro" id="IPR003599">
    <property type="entry name" value="Ig_sub"/>
</dbReference>
<dbReference type="Pfam" id="PF03098">
    <property type="entry name" value="An_peroxidase"/>
    <property type="match status" value="1"/>
</dbReference>
<dbReference type="EC" id="1.11.1.7" evidence="23"/>
<dbReference type="Gene3D" id="1.10.640.10">
    <property type="entry name" value="Haem peroxidase domain superfamily, animal type"/>
    <property type="match status" value="1"/>
</dbReference>
<dbReference type="FunFam" id="2.60.40.10:FF:000273">
    <property type="entry name" value="contactin-3 isoform X1"/>
    <property type="match status" value="1"/>
</dbReference>
<evidence type="ECO:0000256" key="4">
    <source>
        <dbReference type="ARBA" id="ARBA00022475"/>
    </source>
</evidence>
<dbReference type="PRINTS" id="PR00457">
    <property type="entry name" value="ANPEROXIDASE"/>
</dbReference>
<evidence type="ECO:0000256" key="11">
    <source>
        <dbReference type="ARBA" id="ARBA00022837"/>
    </source>
</evidence>
<dbReference type="InterPro" id="IPR007110">
    <property type="entry name" value="Ig-like_dom"/>
</dbReference>
<dbReference type="Gene3D" id="3.80.10.10">
    <property type="entry name" value="Ribonuclease Inhibitor"/>
    <property type="match status" value="2"/>
</dbReference>
<keyword evidence="15" id="KW-1015">Disulfide bond</keyword>
<gene>
    <name evidence="23" type="ORF">SPHA_6115</name>
</gene>
<keyword evidence="12 23" id="KW-0560">Oxidoreductase</keyword>
<evidence type="ECO:0000256" key="16">
    <source>
        <dbReference type="ARBA" id="ARBA00023180"/>
    </source>
</evidence>
<dbReference type="InterPro" id="IPR001007">
    <property type="entry name" value="VWF_dom"/>
</dbReference>
<evidence type="ECO:0000256" key="10">
    <source>
        <dbReference type="ARBA" id="ARBA00022737"/>
    </source>
</evidence>
<dbReference type="InterPro" id="IPR000483">
    <property type="entry name" value="Cys-rich_flank_reg_C"/>
</dbReference>
<dbReference type="InterPro" id="IPR019791">
    <property type="entry name" value="Haem_peroxidase_animal"/>
</dbReference>
<dbReference type="SMART" id="SM00369">
    <property type="entry name" value="LRR_TYP"/>
    <property type="match status" value="4"/>
</dbReference>
<dbReference type="GO" id="GO:0140825">
    <property type="term" value="F:lactoperoxidase activity"/>
    <property type="evidence" value="ECO:0007669"/>
    <property type="project" value="UniProtKB-EC"/>
</dbReference>
<name>A0A812AYJ5_ACAPH</name>
<keyword evidence="8 19" id="KW-0479">Metal-binding</keyword>
<feature type="compositionally biased region" description="Polar residues" evidence="20">
    <location>
        <begin position="1257"/>
        <end position="1270"/>
    </location>
</feature>
<dbReference type="SUPFAM" id="SSF48726">
    <property type="entry name" value="Immunoglobulin"/>
    <property type="match status" value="3"/>
</dbReference>
<dbReference type="Gene3D" id="6.20.200.20">
    <property type="match status" value="1"/>
</dbReference>
<dbReference type="FunFam" id="2.60.40.10:FF:000004">
    <property type="entry name" value="DCC isoform 1"/>
    <property type="match status" value="1"/>
</dbReference>
<dbReference type="PROSITE" id="PS51450">
    <property type="entry name" value="LRR"/>
    <property type="match status" value="1"/>
</dbReference>
<dbReference type="Proteomes" id="UP000597762">
    <property type="component" value="Unassembled WGS sequence"/>
</dbReference>
<proteinExistence type="inferred from homology"/>
<evidence type="ECO:0000259" key="21">
    <source>
        <dbReference type="PROSITE" id="PS50184"/>
    </source>
</evidence>
<dbReference type="PROSITE" id="PS50835">
    <property type="entry name" value="IG_LIKE"/>
    <property type="match status" value="3"/>
</dbReference>
<keyword evidence="13 19" id="KW-0408">Iron</keyword>
<evidence type="ECO:0000256" key="8">
    <source>
        <dbReference type="ARBA" id="ARBA00022723"/>
    </source>
</evidence>
<dbReference type="SUPFAM" id="SSF52058">
    <property type="entry name" value="L domain-like"/>
    <property type="match status" value="1"/>
</dbReference>
<organism evidence="23 24">
    <name type="scientific">Acanthosepion pharaonis</name>
    <name type="common">Pharaoh cuttlefish</name>
    <name type="synonym">Sepia pharaonis</name>
    <dbReference type="NCBI Taxonomy" id="158019"/>
    <lineage>
        <taxon>Eukaryota</taxon>
        <taxon>Metazoa</taxon>
        <taxon>Spiralia</taxon>
        <taxon>Lophotrochozoa</taxon>
        <taxon>Mollusca</taxon>
        <taxon>Cephalopoda</taxon>
        <taxon>Coleoidea</taxon>
        <taxon>Decapodiformes</taxon>
        <taxon>Sepiida</taxon>
        <taxon>Sepiina</taxon>
        <taxon>Sepiidae</taxon>
        <taxon>Acanthosepion</taxon>
    </lineage>
</organism>
<dbReference type="InterPro" id="IPR003598">
    <property type="entry name" value="Ig_sub2"/>
</dbReference>
<feature type="domain" description="Ig-like" evidence="22">
    <location>
        <begin position="436"/>
        <end position="520"/>
    </location>
</feature>
<keyword evidence="23" id="KW-0575">Peroxidase</keyword>
<dbReference type="GO" id="GO:0006979">
    <property type="term" value="P:response to oxidative stress"/>
    <property type="evidence" value="ECO:0007669"/>
    <property type="project" value="InterPro"/>
</dbReference>
<dbReference type="PROSITE" id="PS50184">
    <property type="entry name" value="VWFC_2"/>
    <property type="match status" value="1"/>
</dbReference>
<protein>
    <submittedName>
        <fullName evidence="23">PXDN</fullName>
        <ecNumber evidence="23">1.11.1.7</ecNumber>
    </submittedName>
</protein>
<dbReference type="GO" id="GO:0005886">
    <property type="term" value="C:plasma membrane"/>
    <property type="evidence" value="ECO:0007669"/>
    <property type="project" value="UniProtKB-SubCell"/>
</dbReference>
<feature type="domain" description="Ig-like" evidence="22">
    <location>
        <begin position="165"/>
        <end position="251"/>
    </location>
</feature>
<dbReference type="InterPro" id="IPR013783">
    <property type="entry name" value="Ig-like_fold"/>
</dbReference>
<dbReference type="InterPro" id="IPR010255">
    <property type="entry name" value="Haem_peroxidase_sf"/>
</dbReference>
<evidence type="ECO:0000256" key="12">
    <source>
        <dbReference type="ARBA" id="ARBA00023002"/>
    </source>
</evidence>
<evidence type="ECO:0000256" key="2">
    <source>
        <dbReference type="ARBA" id="ARBA00004236"/>
    </source>
</evidence>
<reference evidence="23" key="1">
    <citation type="submission" date="2021-01" db="EMBL/GenBank/DDBJ databases">
        <authorList>
            <person name="Li R."/>
            <person name="Bekaert M."/>
        </authorList>
    </citation>
    <scope>NUCLEOTIDE SEQUENCE</scope>
    <source>
        <strain evidence="23">Farmed</strain>
    </source>
</reference>
<feature type="domain" description="Ig-like" evidence="22">
    <location>
        <begin position="343"/>
        <end position="429"/>
    </location>
</feature>
<evidence type="ECO:0000256" key="7">
    <source>
        <dbReference type="ARBA" id="ARBA00022617"/>
    </source>
</evidence>
<dbReference type="GO" id="GO:0046872">
    <property type="term" value="F:metal ion binding"/>
    <property type="evidence" value="ECO:0007669"/>
    <property type="project" value="UniProtKB-KW"/>
</dbReference>
<accession>A0A812AYJ5</accession>
<dbReference type="SMART" id="SM00214">
    <property type="entry name" value="VWC"/>
    <property type="match status" value="1"/>
</dbReference>
<keyword evidence="17" id="KW-0393">Immunoglobulin domain</keyword>
<keyword evidence="11" id="KW-0106">Calcium</keyword>
<dbReference type="CDD" id="cd09826">
    <property type="entry name" value="peroxidasin_like"/>
    <property type="match status" value="1"/>
</dbReference>
<dbReference type="Gene3D" id="2.60.40.10">
    <property type="entry name" value="Immunoglobulins"/>
    <property type="match status" value="3"/>
</dbReference>
<sequence>MERGSEFGKSVKDLRSNKIKSIPPGSFSGLNHLNTLLLNHNEIGYLSRDAFVGLPELRYLYLHKNQIETIENGTFNHVNKLEQLYLFDNYIKHLPVGVFSNLFRLRKLRLENNPLVCDCNLLWLSEKLKQVNEQTEIIATCEQPSSLEGLSVASLLPDQFQCRKPQFITQPENARFAIGRTVFFRCSAVGDPEPQIIWLHNHEVVQQSSRHIILDDDSLMIQNLRTEDRGFYSCLARNTAGETESQEALLEPNVTPSIVQNNHPGHNLSHIQDSHFIFEIQKVSFPAVLISQQSVERQSNWLVLLIVALFYPPQEDEGVYQCTATSGTNVFTSESRITVQVPPSFTQSPEDQTVVEGETVAFRCVTDGNPVPVITWSKDNEPLPNNGRFEIVENAQVLRVIRVRFSDRGLYICRAENTAGRRETTAELAITPRVPPSIVRQQRDIEVNFGSRVTLVCEAQGEPTPEFRWVRNRLPVQYSQRVQSVGNTLVIQRVQFHDAGRYECVAENVEGVDRSSFYLNVLSDNRIYAGNSFVNESAAEAINRINIAANETYRDLFDTTKTHSIQDLLTIVRYPTSDALELAKAEEIFEQTLEIISQHVREGNRYNLEGYEENYRDLISPDHLHLIAYMSGCSKNMPQTDCSDMCFHKKYRSTDGSCNNLQNPTYGSANRAFIRLLSPRYENGFNTPVGWNPSKVYNGVHLPSPRLISSLMIGSPHVTDDDNNTHMLMQWGQFVDHDLDLAPQAISYTRFSDGRKCNETCENKLPCFPIQVPQSDQRIRNRSCLGFARSSATCNTGQTSIFFNTLAPRQQLNAITAFIDASNVYASNVTEALNLRDTTSNRGLLRVGALPDGKALLPFDNDGLLKHVDCQIEATKRHLPCFLAGDHRVNEQLALTAMHTLWLRQHNHVATELLQLNPQWDGTMLYHETRKIIGAMMQHITYTHFLPHFLGPSGMKALGEYKGYQPQVNPTISNEFATAAFRVGHTLVQPIIYRLNESFQQIRHGNLPLHRAFFSPYRLVEEGGIDPLLRGLFGVAAKKQLPKEMLNDELTEKLFTLANSVGQDLAALNIQRGRDHGLPSYNEYRKLCGLTKVTNFEELRQEITERDVRSNLQALYSHPDNIDLFVGGISETPLPGSKVGPTFQCLIVDQFQRTRDGDRFWYENPGVFTAEQLTQLKQVTLARVICDNADNIDRIQKDVFVIAKEKDYVSCESITKIDLKMWADCCHDCEKSGNFESITSHYRSRRSTHSYPEDHPVQSSPRIDHSQIQSDAPAAVSGYKTVETDKIHSQMDQFDIRMDGMEKMIKKFDTMFQKLKKRVTFLQRKMTKDSFSCRGNDGKLHPNKEEWKINDCKTCMCQNGQVECQKQVCPKPICKNPKKVDGVCCLVC</sequence>
<keyword evidence="10" id="KW-0677">Repeat</keyword>
<comment type="similarity">
    <text evidence="18">Belongs to the peroxidase family. XPO subfamily.</text>
</comment>
<dbReference type="FunFam" id="2.60.40.10:FF:001452">
    <property type="entry name" value="Uncharacterized protein, isoform F"/>
    <property type="match status" value="1"/>
</dbReference>
<keyword evidence="7 19" id="KW-0349">Heme</keyword>
<dbReference type="GO" id="GO:0020037">
    <property type="term" value="F:heme binding"/>
    <property type="evidence" value="ECO:0007669"/>
    <property type="project" value="InterPro"/>
</dbReference>
<dbReference type="PROSITE" id="PS01208">
    <property type="entry name" value="VWFC_1"/>
    <property type="match status" value="1"/>
</dbReference>
<dbReference type="PANTHER" id="PTHR11475:SF58">
    <property type="entry name" value="PEROXIDASIN"/>
    <property type="match status" value="1"/>
</dbReference>
<feature type="binding site" description="axial binding residue" evidence="19">
    <location>
        <position position="985"/>
    </location>
    <ligand>
        <name>heme b</name>
        <dbReference type="ChEBI" id="CHEBI:60344"/>
    </ligand>
    <ligandPart>
        <name>Fe</name>
        <dbReference type="ChEBI" id="CHEBI:18248"/>
    </ligandPart>
</feature>
<dbReference type="SMART" id="SM00408">
    <property type="entry name" value="IGc2"/>
    <property type="match status" value="3"/>
</dbReference>
<dbReference type="Pfam" id="PF13927">
    <property type="entry name" value="Ig_3"/>
    <property type="match status" value="1"/>
</dbReference>
<dbReference type="Pfam" id="PF01463">
    <property type="entry name" value="LRRCT"/>
    <property type="match status" value="1"/>
</dbReference>
<dbReference type="InterPro" id="IPR001611">
    <property type="entry name" value="Leu-rich_rpt"/>
</dbReference>
<evidence type="ECO:0000256" key="15">
    <source>
        <dbReference type="ARBA" id="ARBA00023157"/>
    </source>
</evidence>
<dbReference type="InterPro" id="IPR036179">
    <property type="entry name" value="Ig-like_dom_sf"/>
</dbReference>
<dbReference type="OrthoDB" id="823504at2759"/>
<dbReference type="Pfam" id="PF07679">
    <property type="entry name" value="I-set"/>
    <property type="match status" value="2"/>
</dbReference>
<feature type="domain" description="VWFC" evidence="21">
    <location>
        <begin position="1331"/>
        <end position="1388"/>
    </location>
</feature>
<comment type="caution">
    <text evidence="23">The sequence shown here is derived from an EMBL/GenBank/DDBJ whole genome shotgun (WGS) entry which is preliminary data.</text>
</comment>
<dbReference type="SMART" id="SM00409">
    <property type="entry name" value="IG"/>
    <property type="match status" value="4"/>
</dbReference>
<dbReference type="EMBL" id="CAHIKZ030000201">
    <property type="protein sequence ID" value="CAE1159862.1"/>
    <property type="molecule type" value="Genomic_DNA"/>
</dbReference>
<dbReference type="Pfam" id="PF00093">
    <property type="entry name" value="VWC"/>
    <property type="match status" value="1"/>
</dbReference>